<dbReference type="SUPFAM" id="SSF103473">
    <property type="entry name" value="MFS general substrate transporter"/>
    <property type="match status" value="1"/>
</dbReference>
<keyword evidence="3 6" id="KW-1133">Transmembrane helix</keyword>
<evidence type="ECO:0000256" key="4">
    <source>
        <dbReference type="ARBA" id="ARBA00023136"/>
    </source>
</evidence>
<comment type="subcellular location">
    <subcellularLocation>
        <location evidence="1">Membrane</location>
        <topology evidence="1">Multi-pass membrane protein</topology>
    </subcellularLocation>
</comment>
<dbReference type="EMBL" id="MCGR01000049">
    <property type="protein sequence ID" value="ORY72935.1"/>
    <property type="molecule type" value="Genomic_DNA"/>
</dbReference>
<feature type="domain" description="Major facilitator superfamily (MFS) profile" evidence="7">
    <location>
        <begin position="44"/>
        <end position="474"/>
    </location>
</feature>
<dbReference type="InterPro" id="IPR036259">
    <property type="entry name" value="MFS_trans_sf"/>
</dbReference>
<evidence type="ECO:0000256" key="1">
    <source>
        <dbReference type="ARBA" id="ARBA00004141"/>
    </source>
</evidence>
<evidence type="ECO:0000256" key="3">
    <source>
        <dbReference type="ARBA" id="ARBA00022989"/>
    </source>
</evidence>
<organism evidence="8 9">
    <name type="scientific">Leucosporidium creatinivorum</name>
    <dbReference type="NCBI Taxonomy" id="106004"/>
    <lineage>
        <taxon>Eukaryota</taxon>
        <taxon>Fungi</taxon>
        <taxon>Dikarya</taxon>
        <taxon>Basidiomycota</taxon>
        <taxon>Pucciniomycotina</taxon>
        <taxon>Microbotryomycetes</taxon>
        <taxon>Leucosporidiales</taxon>
        <taxon>Leucosporidium</taxon>
    </lineage>
</organism>
<evidence type="ECO:0000313" key="8">
    <source>
        <dbReference type="EMBL" id="ORY72935.1"/>
    </source>
</evidence>
<dbReference type="PANTHER" id="PTHR23502:SF134">
    <property type="entry name" value="MAJOR FACILITATOR SUPERFAMILY (MFS) PROFILE DOMAIN-CONTAINING PROTEIN-RELATED"/>
    <property type="match status" value="1"/>
</dbReference>
<dbReference type="Proteomes" id="UP000193467">
    <property type="component" value="Unassembled WGS sequence"/>
</dbReference>
<feature type="transmembrane region" description="Helical" evidence="6">
    <location>
        <begin position="199"/>
        <end position="219"/>
    </location>
</feature>
<dbReference type="InterPro" id="IPR020846">
    <property type="entry name" value="MFS_dom"/>
</dbReference>
<dbReference type="PANTHER" id="PTHR23502">
    <property type="entry name" value="MAJOR FACILITATOR SUPERFAMILY"/>
    <property type="match status" value="1"/>
</dbReference>
<sequence length="503" mass="54894">MQATEIHTHQDKAELAGDGPVPVAFTPNDPENPIAWSEAKRWRVLFVALTVSYTSAFNAAANGAVSSGFRKEHPDVSATVFQCSSLVYLAMLGIGPLILAPVSETFGRRPMLASLTLLITLLFLPQALAPNVISIIISRLVQGTFACIEGPIAAGVVADLTTKSNRGIMMSTFVLAIFTANSTGPLCANWVAQEIGWRWVYWIQMMSNGVCWLLCLFFFPETRGEVILGKRAKALEASTGRSHYVNGLDVHESWATAFRISCTRPLNFLFCESIVTALSLWVGFAWGVVFLFTSTTSHIFQKQYGFTQGQGGTVLISSFIGAFISWCLNATVQERLYQRALVQGAGKAQPEVRLYSSAVGGIVFAVGLFCFGWTARPWIHWIVPSIFIVVVNVGLFSVYLATYSYLGDTYESFSSSAQAAQSLLRNILGGCFPLFSTVMYDKLTFPIASTVLGGIASFFAIIPWIIIFYGPALRARSSVAKAMELAEGTTLRDEPEPEMVHVV</sequence>
<accession>A0A1Y2EQ15</accession>
<dbReference type="AlphaFoldDB" id="A0A1Y2EQ15"/>
<feature type="transmembrane region" description="Helical" evidence="6">
    <location>
        <begin position="352"/>
        <end position="375"/>
    </location>
</feature>
<evidence type="ECO:0000256" key="2">
    <source>
        <dbReference type="ARBA" id="ARBA00022692"/>
    </source>
</evidence>
<gene>
    <name evidence="8" type="ORF">BCR35DRAFT_307478</name>
</gene>
<reference evidence="8 9" key="1">
    <citation type="submission" date="2016-07" db="EMBL/GenBank/DDBJ databases">
        <title>Pervasive Adenine N6-methylation of Active Genes in Fungi.</title>
        <authorList>
            <consortium name="DOE Joint Genome Institute"/>
            <person name="Mondo S.J."/>
            <person name="Dannebaum R.O."/>
            <person name="Kuo R.C."/>
            <person name="Labutti K."/>
            <person name="Haridas S."/>
            <person name="Kuo A."/>
            <person name="Salamov A."/>
            <person name="Ahrendt S.R."/>
            <person name="Lipzen A."/>
            <person name="Sullivan W."/>
            <person name="Andreopoulos W.B."/>
            <person name="Clum A."/>
            <person name="Lindquist E."/>
            <person name="Daum C."/>
            <person name="Ramamoorthy G.K."/>
            <person name="Gryganskyi A."/>
            <person name="Culley D."/>
            <person name="Magnuson J.K."/>
            <person name="James T.Y."/>
            <person name="O'Malley M.A."/>
            <person name="Stajich J.E."/>
            <person name="Spatafora J.W."/>
            <person name="Visel A."/>
            <person name="Grigoriev I.V."/>
        </authorList>
    </citation>
    <scope>NUCLEOTIDE SEQUENCE [LARGE SCALE GENOMIC DNA]</scope>
    <source>
        <strain evidence="8 9">62-1032</strain>
    </source>
</reference>
<keyword evidence="4 6" id="KW-0472">Membrane</keyword>
<dbReference type="GO" id="GO:0022857">
    <property type="term" value="F:transmembrane transporter activity"/>
    <property type="evidence" value="ECO:0007669"/>
    <property type="project" value="InterPro"/>
</dbReference>
<feature type="transmembrane region" description="Helical" evidence="6">
    <location>
        <begin position="143"/>
        <end position="161"/>
    </location>
</feature>
<feature type="transmembrane region" description="Helical" evidence="6">
    <location>
        <begin position="268"/>
        <end position="292"/>
    </location>
</feature>
<dbReference type="PROSITE" id="PS50850">
    <property type="entry name" value="MFS"/>
    <property type="match status" value="1"/>
</dbReference>
<dbReference type="Gene3D" id="1.20.1250.20">
    <property type="entry name" value="MFS general substrate transporter like domains"/>
    <property type="match status" value="1"/>
</dbReference>
<feature type="transmembrane region" description="Helical" evidence="6">
    <location>
        <begin position="446"/>
        <end position="469"/>
    </location>
</feature>
<dbReference type="Pfam" id="PF07690">
    <property type="entry name" value="MFS_1"/>
    <property type="match status" value="1"/>
</dbReference>
<feature type="transmembrane region" description="Helical" evidence="6">
    <location>
        <begin position="173"/>
        <end position="193"/>
    </location>
</feature>
<feature type="transmembrane region" description="Helical" evidence="6">
    <location>
        <begin position="381"/>
        <end position="402"/>
    </location>
</feature>
<protein>
    <submittedName>
        <fullName evidence="8">MFS general substrate transporter</fullName>
    </submittedName>
</protein>
<feature type="transmembrane region" description="Helical" evidence="6">
    <location>
        <begin position="85"/>
        <end position="103"/>
    </location>
</feature>
<comment type="caution">
    <text evidence="8">The sequence shown here is derived from an EMBL/GenBank/DDBJ whole genome shotgun (WGS) entry which is preliminary data.</text>
</comment>
<feature type="compositionally biased region" description="Basic and acidic residues" evidence="5">
    <location>
        <begin position="1"/>
        <end position="15"/>
    </location>
</feature>
<feature type="transmembrane region" description="Helical" evidence="6">
    <location>
        <begin position="423"/>
        <end position="440"/>
    </location>
</feature>
<feature type="transmembrane region" description="Helical" evidence="6">
    <location>
        <begin position="312"/>
        <end position="332"/>
    </location>
</feature>
<evidence type="ECO:0000256" key="6">
    <source>
        <dbReference type="SAM" id="Phobius"/>
    </source>
</evidence>
<dbReference type="STRING" id="106004.A0A1Y2EQ15"/>
<dbReference type="InterPro" id="IPR011701">
    <property type="entry name" value="MFS"/>
</dbReference>
<evidence type="ECO:0000259" key="7">
    <source>
        <dbReference type="PROSITE" id="PS50850"/>
    </source>
</evidence>
<evidence type="ECO:0000313" key="9">
    <source>
        <dbReference type="Proteomes" id="UP000193467"/>
    </source>
</evidence>
<keyword evidence="2 6" id="KW-0812">Transmembrane</keyword>
<dbReference type="InParanoid" id="A0A1Y2EQ15"/>
<proteinExistence type="predicted"/>
<keyword evidence="9" id="KW-1185">Reference proteome</keyword>
<dbReference type="OrthoDB" id="5376138at2759"/>
<dbReference type="FunFam" id="1.20.1250.20:FF:000082">
    <property type="entry name" value="MFS multidrug transporter, putative"/>
    <property type="match status" value="1"/>
</dbReference>
<feature type="region of interest" description="Disordered" evidence="5">
    <location>
        <begin position="1"/>
        <end position="23"/>
    </location>
</feature>
<evidence type="ECO:0000256" key="5">
    <source>
        <dbReference type="SAM" id="MobiDB-lite"/>
    </source>
</evidence>
<feature type="transmembrane region" description="Helical" evidence="6">
    <location>
        <begin position="44"/>
        <end position="65"/>
    </location>
</feature>
<dbReference type="GO" id="GO:0005886">
    <property type="term" value="C:plasma membrane"/>
    <property type="evidence" value="ECO:0007669"/>
    <property type="project" value="TreeGrafter"/>
</dbReference>
<feature type="transmembrane region" description="Helical" evidence="6">
    <location>
        <begin position="115"/>
        <end position="137"/>
    </location>
</feature>
<name>A0A1Y2EQ15_9BASI</name>